<feature type="compositionally biased region" description="Low complexity" evidence="7">
    <location>
        <begin position="69"/>
        <end position="80"/>
    </location>
</feature>
<organism evidence="9 10">
    <name type="scientific">Thalictrum thalictroides</name>
    <name type="common">Rue-anemone</name>
    <name type="synonym">Anemone thalictroides</name>
    <dbReference type="NCBI Taxonomy" id="46969"/>
    <lineage>
        <taxon>Eukaryota</taxon>
        <taxon>Viridiplantae</taxon>
        <taxon>Streptophyta</taxon>
        <taxon>Embryophyta</taxon>
        <taxon>Tracheophyta</taxon>
        <taxon>Spermatophyta</taxon>
        <taxon>Magnoliopsida</taxon>
        <taxon>Ranunculales</taxon>
        <taxon>Ranunculaceae</taxon>
        <taxon>Thalictroideae</taxon>
        <taxon>Thalictrum</taxon>
    </lineage>
</organism>
<dbReference type="Gene3D" id="3.40.850.10">
    <property type="entry name" value="Kinesin motor domain"/>
    <property type="match status" value="1"/>
</dbReference>
<dbReference type="SUPFAM" id="SSF52540">
    <property type="entry name" value="P-loop containing nucleoside triphosphate hydrolases"/>
    <property type="match status" value="1"/>
</dbReference>
<feature type="compositionally biased region" description="Basic and acidic residues" evidence="7">
    <location>
        <begin position="463"/>
        <end position="493"/>
    </location>
</feature>
<protein>
    <submittedName>
        <fullName evidence="9">Kinesin</fullName>
    </submittedName>
</protein>
<feature type="region of interest" description="Disordered" evidence="7">
    <location>
        <begin position="63"/>
        <end position="119"/>
    </location>
</feature>
<evidence type="ECO:0000256" key="1">
    <source>
        <dbReference type="ARBA" id="ARBA00022701"/>
    </source>
</evidence>
<keyword evidence="3 5" id="KW-0067">ATP-binding</keyword>
<sequence length="836" mass="93106">MEDLKSPLLECPSAVTVRRNPPRRAKAPFTTTSNSTPASKSLLKRKEISSFPLQEILQCQLVPPPLHPTSSSTSSTTTTTATNNNHSEHLRVFLRIKPLNSNNSTTTTTTTTSKQVKGKAALPALKKKSLKKTESDSLCLVVNDSQSVTLTPPQSLQDAKRFKSEVYDGFTQVFDTDSTQIQVYEKVMEPLVVDFMDGKSGMVAAMGPTGSGKTHTIFGSPKNHGMISLAFAHIFGLSTSSYYISMFEIYSERGKGEKLIDLSSSDGPDLFLQQSSVRGLQEVMISSVVEAEAVIARGMLRRATAVTNSNSQSSRSQCIINIRGAPEMADGDEVLPNNAVLTIVDLAGAEREKKTGNQGTRLLESNFINNTSMVFGLCLRSLLEHQKNPKKPLQKHFQNSLLTKYLREYLEGKKRMALILTVKAGVDDYLDASFLLRQASPYMKIKFNVIEEEPCQKRNISKLPREEKPKRRKLSDPDAYKIDESKSGKDPRLETELVSVPLQQQECLHCSISSSRSAKLEINERLQLEEYRVEINRLKRNEQVMLKFSKALWNVLKQYKSKLEETENEVRGLKESLEKENVRYVELEKEKEELMSCSRYFKQQSAESSDIQSCENGIGNGGKCINDDDHSNGDKKERDSWPSDSIVSSSIEQFLVENATCSATEQSTVLGEDEMTSHASEVSPNEESGSVDRCNASIGDLRHSSSKIQKEKQQRRRIPSPSMLVKERNDLETDNEMIKDSQILPTEKAGSVDTCSMGKIDSENISSCKSLSEKKPRRRLLPASSVLLREINDLDLNYENERPMGSSRGGRKLAADGIGRTQGSVSLLKLLSNLNL</sequence>
<dbReference type="Pfam" id="PF00225">
    <property type="entry name" value="Kinesin"/>
    <property type="match status" value="1"/>
</dbReference>
<keyword evidence="4 5" id="KW-0505">Motor protein</keyword>
<feature type="compositionally biased region" description="Basic and acidic residues" evidence="7">
    <location>
        <begin position="625"/>
        <end position="641"/>
    </location>
</feature>
<dbReference type="InterPro" id="IPR027417">
    <property type="entry name" value="P-loop_NTPase"/>
</dbReference>
<keyword evidence="10" id="KW-1185">Reference proteome</keyword>
<proteinExistence type="inferred from homology"/>
<evidence type="ECO:0000256" key="6">
    <source>
        <dbReference type="SAM" id="Coils"/>
    </source>
</evidence>
<dbReference type="OrthoDB" id="123929at2759"/>
<dbReference type="PANTHER" id="PTHR24115:SF1008">
    <property type="entry name" value="KINESIN-LIKE PROTEIN SUBITO"/>
    <property type="match status" value="1"/>
</dbReference>
<name>A0A7J6WS92_THATH</name>
<feature type="region of interest" description="Disordered" evidence="7">
    <location>
        <begin position="460"/>
        <end position="493"/>
    </location>
</feature>
<dbReference type="Proteomes" id="UP000554482">
    <property type="component" value="Unassembled WGS sequence"/>
</dbReference>
<dbReference type="GO" id="GO:0007018">
    <property type="term" value="P:microtubule-based movement"/>
    <property type="evidence" value="ECO:0007669"/>
    <property type="project" value="InterPro"/>
</dbReference>
<evidence type="ECO:0000256" key="7">
    <source>
        <dbReference type="SAM" id="MobiDB-lite"/>
    </source>
</evidence>
<dbReference type="GO" id="GO:0008017">
    <property type="term" value="F:microtubule binding"/>
    <property type="evidence" value="ECO:0007669"/>
    <property type="project" value="InterPro"/>
</dbReference>
<evidence type="ECO:0000259" key="8">
    <source>
        <dbReference type="PROSITE" id="PS50067"/>
    </source>
</evidence>
<feature type="compositionally biased region" description="Low complexity" evidence="7">
    <location>
        <begin position="100"/>
        <end position="119"/>
    </location>
</feature>
<keyword evidence="6" id="KW-0175">Coiled coil</keyword>
<dbReference type="GO" id="GO:0003777">
    <property type="term" value="F:microtubule motor activity"/>
    <property type="evidence" value="ECO:0007669"/>
    <property type="project" value="InterPro"/>
</dbReference>
<feature type="region of interest" description="Disordered" evidence="7">
    <location>
        <begin position="1"/>
        <end position="40"/>
    </location>
</feature>
<feature type="coiled-coil region" evidence="6">
    <location>
        <begin position="521"/>
        <end position="597"/>
    </location>
</feature>
<evidence type="ECO:0000313" key="9">
    <source>
        <dbReference type="EMBL" id="KAF5200236.1"/>
    </source>
</evidence>
<evidence type="ECO:0000256" key="2">
    <source>
        <dbReference type="ARBA" id="ARBA00022741"/>
    </source>
</evidence>
<keyword evidence="1" id="KW-0493">Microtubule</keyword>
<evidence type="ECO:0000256" key="3">
    <source>
        <dbReference type="ARBA" id="ARBA00022840"/>
    </source>
</evidence>
<feature type="compositionally biased region" description="Polar residues" evidence="7">
    <location>
        <begin position="29"/>
        <end position="39"/>
    </location>
</feature>
<feature type="region of interest" description="Disordered" evidence="7">
    <location>
        <begin position="671"/>
        <end position="698"/>
    </location>
</feature>
<feature type="region of interest" description="Disordered" evidence="7">
    <location>
        <begin position="619"/>
        <end position="644"/>
    </location>
</feature>
<dbReference type="AlphaFoldDB" id="A0A7J6WS92"/>
<accession>A0A7J6WS92</accession>
<dbReference type="SMART" id="SM00129">
    <property type="entry name" value="KISc"/>
    <property type="match status" value="1"/>
</dbReference>
<evidence type="ECO:0000256" key="5">
    <source>
        <dbReference type="PROSITE-ProRule" id="PRU00283"/>
    </source>
</evidence>
<feature type="binding site" evidence="5">
    <location>
        <begin position="207"/>
        <end position="214"/>
    </location>
    <ligand>
        <name>ATP</name>
        <dbReference type="ChEBI" id="CHEBI:30616"/>
    </ligand>
</feature>
<dbReference type="InterPro" id="IPR027640">
    <property type="entry name" value="Kinesin-like_fam"/>
</dbReference>
<dbReference type="GO" id="GO:0005874">
    <property type="term" value="C:microtubule"/>
    <property type="evidence" value="ECO:0007669"/>
    <property type="project" value="UniProtKB-KW"/>
</dbReference>
<dbReference type="EMBL" id="JABWDY010010991">
    <property type="protein sequence ID" value="KAF5200236.1"/>
    <property type="molecule type" value="Genomic_DNA"/>
</dbReference>
<keyword evidence="2 5" id="KW-0547">Nucleotide-binding</keyword>
<comment type="similarity">
    <text evidence="5">Belongs to the TRAFAC class myosin-kinesin ATPase superfamily. Kinesin family.</text>
</comment>
<gene>
    <name evidence="9" type="ORF">FRX31_010178</name>
</gene>
<dbReference type="GO" id="GO:0005871">
    <property type="term" value="C:kinesin complex"/>
    <property type="evidence" value="ECO:0007669"/>
    <property type="project" value="TreeGrafter"/>
</dbReference>
<comment type="caution">
    <text evidence="9">The sequence shown here is derived from an EMBL/GenBank/DDBJ whole genome shotgun (WGS) entry which is preliminary data.</text>
</comment>
<dbReference type="GO" id="GO:0005634">
    <property type="term" value="C:nucleus"/>
    <property type="evidence" value="ECO:0007669"/>
    <property type="project" value="TreeGrafter"/>
</dbReference>
<dbReference type="PROSITE" id="PS50067">
    <property type="entry name" value="KINESIN_MOTOR_2"/>
    <property type="match status" value="1"/>
</dbReference>
<dbReference type="InterPro" id="IPR036961">
    <property type="entry name" value="Kinesin_motor_dom_sf"/>
</dbReference>
<evidence type="ECO:0000313" key="10">
    <source>
        <dbReference type="Proteomes" id="UP000554482"/>
    </source>
</evidence>
<dbReference type="GO" id="GO:0016887">
    <property type="term" value="F:ATP hydrolysis activity"/>
    <property type="evidence" value="ECO:0007669"/>
    <property type="project" value="TreeGrafter"/>
</dbReference>
<dbReference type="PANTHER" id="PTHR24115">
    <property type="entry name" value="KINESIN-RELATED"/>
    <property type="match status" value="1"/>
</dbReference>
<feature type="compositionally biased region" description="Polar residues" evidence="7">
    <location>
        <begin position="677"/>
        <end position="688"/>
    </location>
</feature>
<evidence type="ECO:0000256" key="4">
    <source>
        <dbReference type="ARBA" id="ARBA00023175"/>
    </source>
</evidence>
<dbReference type="GO" id="GO:0005524">
    <property type="term" value="F:ATP binding"/>
    <property type="evidence" value="ECO:0007669"/>
    <property type="project" value="UniProtKB-UniRule"/>
</dbReference>
<feature type="domain" description="Kinesin motor" evidence="8">
    <location>
        <begin position="89"/>
        <end position="445"/>
    </location>
</feature>
<dbReference type="PRINTS" id="PR00380">
    <property type="entry name" value="KINESINHEAVY"/>
</dbReference>
<reference evidence="9 10" key="1">
    <citation type="submission" date="2020-06" db="EMBL/GenBank/DDBJ databases">
        <title>Transcriptomic and genomic resources for Thalictrum thalictroides and T. hernandezii: Facilitating candidate gene discovery in an emerging model plant lineage.</title>
        <authorList>
            <person name="Arias T."/>
            <person name="Riano-Pachon D.M."/>
            <person name="Di Stilio V.S."/>
        </authorList>
    </citation>
    <scope>NUCLEOTIDE SEQUENCE [LARGE SCALE GENOMIC DNA]</scope>
    <source>
        <strain evidence="10">cv. WT478/WT964</strain>
        <tissue evidence="9">Leaves</tissue>
    </source>
</reference>
<dbReference type="InterPro" id="IPR001752">
    <property type="entry name" value="Kinesin_motor_dom"/>
</dbReference>